<dbReference type="Pfam" id="PF03703">
    <property type="entry name" value="bPH_2"/>
    <property type="match status" value="2"/>
</dbReference>
<dbReference type="EMBL" id="JBHLZU010000010">
    <property type="protein sequence ID" value="MFB9904991.1"/>
    <property type="molecule type" value="Genomic_DNA"/>
</dbReference>
<dbReference type="PANTHER" id="PTHR34473:SF2">
    <property type="entry name" value="UPF0699 TRANSMEMBRANE PROTEIN YDBT"/>
    <property type="match status" value="1"/>
</dbReference>
<keyword evidence="2" id="KW-0812">Transmembrane</keyword>
<dbReference type="PANTHER" id="PTHR34473">
    <property type="entry name" value="UPF0699 TRANSMEMBRANE PROTEIN YDBS"/>
    <property type="match status" value="1"/>
</dbReference>
<feature type="transmembrane region" description="Helical" evidence="2">
    <location>
        <begin position="65"/>
        <end position="83"/>
    </location>
</feature>
<organism evidence="4 5">
    <name type="scientific">Allokutzneria oryzae</name>
    <dbReference type="NCBI Taxonomy" id="1378989"/>
    <lineage>
        <taxon>Bacteria</taxon>
        <taxon>Bacillati</taxon>
        <taxon>Actinomycetota</taxon>
        <taxon>Actinomycetes</taxon>
        <taxon>Pseudonocardiales</taxon>
        <taxon>Pseudonocardiaceae</taxon>
        <taxon>Allokutzneria</taxon>
    </lineage>
</organism>
<dbReference type="Proteomes" id="UP001589693">
    <property type="component" value="Unassembled WGS sequence"/>
</dbReference>
<feature type="domain" description="YdbS-like PH" evidence="3">
    <location>
        <begin position="434"/>
        <end position="517"/>
    </location>
</feature>
<dbReference type="PIRSF" id="PIRSF026631">
    <property type="entry name" value="UCP026631"/>
    <property type="match status" value="1"/>
</dbReference>
<reference evidence="4 5" key="1">
    <citation type="submission" date="2024-09" db="EMBL/GenBank/DDBJ databases">
        <authorList>
            <person name="Sun Q."/>
            <person name="Mori K."/>
        </authorList>
    </citation>
    <scope>NUCLEOTIDE SEQUENCE [LARGE SCALE GENOMIC DNA]</scope>
    <source>
        <strain evidence="4 5">TBRC 7907</strain>
    </source>
</reference>
<keyword evidence="2" id="KW-1133">Transmembrane helix</keyword>
<feature type="region of interest" description="Disordered" evidence="1">
    <location>
        <begin position="166"/>
        <end position="195"/>
    </location>
</feature>
<dbReference type="InterPro" id="IPR014529">
    <property type="entry name" value="UCP026631"/>
</dbReference>
<feature type="transmembrane region" description="Helical" evidence="2">
    <location>
        <begin position="207"/>
        <end position="229"/>
    </location>
</feature>
<evidence type="ECO:0000313" key="4">
    <source>
        <dbReference type="EMBL" id="MFB9904991.1"/>
    </source>
</evidence>
<keyword evidence="2" id="KW-0472">Membrane</keyword>
<evidence type="ECO:0000256" key="2">
    <source>
        <dbReference type="SAM" id="Phobius"/>
    </source>
</evidence>
<gene>
    <name evidence="4" type="ORF">ACFFQA_13710</name>
</gene>
<feature type="transmembrane region" description="Helical" evidence="2">
    <location>
        <begin position="388"/>
        <end position="408"/>
    </location>
</feature>
<name>A0ABV5ZVS1_9PSEU</name>
<feature type="transmembrane region" description="Helical" evidence="2">
    <location>
        <begin position="414"/>
        <end position="431"/>
    </location>
</feature>
<sequence length="534" mass="58157">MNPNPTGLDGLPAAPPLEEPDTEWHRLNPRVMVADPLNEIASVLGVVVLLLVVRGRFELEFWESLAALGISGSLIGYAMVRWLTTRYRITDKHVELHSGWLVRKHRQVARDRLRTVDLTASVPHRLVGLSVVRLGTGRQDAGTEDELTLNAVTKVEAERLRLTLLRRTATTRTPEREQPEPSEQDSTPAETGPGTVLSTMDPKWLRFAPLTLFGVIAVGTLFGGAMALARQIKVDLFHLGPVQAVLDWFTSMPLLTTVPLVAAGALVLSSVAAVAAYVIFYWNYQLSREEHGSLLVRYGLLEVRSVSIEQQRMRGVKVDEPLLLRLGKGAKCSAVATGLGTGEGSGMLLPQAPRAEAHRVAAAALQLDESPTTAALTRHPRAAFARRVFRAAAPVLVLAAALGALRIYLSFPDWPWIVALCLLPLSVPLGIDRYRNLGHAYTQDYLVSRSGSLMRQTIALHQHGIIGWKITRSIFQRRVGLVTLHATTGASSGRGETERGAYAVADIGESDAVHLAETALPGLLTPFLERVPTP</sequence>
<comment type="caution">
    <text evidence="4">The sequence shown here is derived from an EMBL/GenBank/DDBJ whole genome shotgun (WGS) entry which is preliminary data.</text>
</comment>
<dbReference type="InterPro" id="IPR005182">
    <property type="entry name" value="YdbS-like_PH"/>
</dbReference>
<dbReference type="RefSeq" id="WP_377852204.1">
    <property type="nucleotide sequence ID" value="NZ_JBHLZU010000010.1"/>
</dbReference>
<feature type="domain" description="YdbS-like PH" evidence="3">
    <location>
        <begin position="82"/>
        <end position="161"/>
    </location>
</feature>
<evidence type="ECO:0000256" key="1">
    <source>
        <dbReference type="SAM" id="MobiDB-lite"/>
    </source>
</evidence>
<accession>A0ABV5ZVS1</accession>
<feature type="transmembrane region" description="Helical" evidence="2">
    <location>
        <begin position="260"/>
        <end position="282"/>
    </location>
</feature>
<keyword evidence="5" id="KW-1185">Reference proteome</keyword>
<proteinExistence type="predicted"/>
<evidence type="ECO:0000313" key="5">
    <source>
        <dbReference type="Proteomes" id="UP001589693"/>
    </source>
</evidence>
<protein>
    <submittedName>
        <fullName evidence="4">PH domain-containing protein</fullName>
    </submittedName>
</protein>
<evidence type="ECO:0000259" key="3">
    <source>
        <dbReference type="Pfam" id="PF03703"/>
    </source>
</evidence>